<evidence type="ECO:0000313" key="4">
    <source>
        <dbReference type="EMBL" id="CDF41015.1"/>
    </source>
</evidence>
<organism evidence="4 5">
    <name type="scientific">Chondrus crispus</name>
    <name type="common">Carrageen Irish moss</name>
    <name type="synonym">Polymorpha crispa</name>
    <dbReference type="NCBI Taxonomy" id="2769"/>
    <lineage>
        <taxon>Eukaryota</taxon>
        <taxon>Rhodophyta</taxon>
        <taxon>Florideophyceae</taxon>
        <taxon>Rhodymeniophycidae</taxon>
        <taxon>Gigartinales</taxon>
        <taxon>Gigartinaceae</taxon>
        <taxon>Chondrus</taxon>
    </lineage>
</organism>
<evidence type="ECO:0000256" key="1">
    <source>
        <dbReference type="ARBA" id="ARBA00023002"/>
    </source>
</evidence>
<dbReference type="KEGG" id="ccp:CHC_T00007631001"/>
<dbReference type="InterPro" id="IPR036812">
    <property type="entry name" value="NAD(P)_OxRdtase_dom_sf"/>
</dbReference>
<dbReference type="SUPFAM" id="SSF51430">
    <property type="entry name" value="NAD(P)-linked oxidoreductase"/>
    <property type="match status" value="1"/>
</dbReference>
<dbReference type="SMR" id="R7QUL4"/>
<evidence type="ECO:0000313" key="5">
    <source>
        <dbReference type="Proteomes" id="UP000012073"/>
    </source>
</evidence>
<dbReference type="GeneID" id="17319025"/>
<feature type="domain" description="NADP-dependent oxidoreductase" evidence="3">
    <location>
        <begin position="79"/>
        <end position="333"/>
    </location>
</feature>
<gene>
    <name evidence="4" type="ORF">CHC_T00007631001</name>
</gene>
<dbReference type="PRINTS" id="PR00069">
    <property type="entry name" value="ALDKETRDTASE"/>
</dbReference>
<dbReference type="EMBL" id="HG002301">
    <property type="protein sequence ID" value="CDF41015.1"/>
    <property type="molecule type" value="Genomic_DNA"/>
</dbReference>
<dbReference type="OMA" id="FMTMKAA"/>
<dbReference type="PROSITE" id="PS00063">
    <property type="entry name" value="ALDOKETO_REDUCTASE_3"/>
    <property type="match status" value="1"/>
</dbReference>
<name>R7QUL4_CHOCR</name>
<accession>R7QUL4</accession>
<dbReference type="GO" id="GO:0016616">
    <property type="term" value="F:oxidoreductase activity, acting on the CH-OH group of donors, NAD or NADP as acceptor"/>
    <property type="evidence" value="ECO:0007669"/>
    <property type="project" value="UniProtKB-ARBA"/>
</dbReference>
<keyword evidence="1" id="KW-0560">Oxidoreductase</keyword>
<dbReference type="Proteomes" id="UP000012073">
    <property type="component" value="Unassembled WGS sequence"/>
</dbReference>
<dbReference type="Gramene" id="CDF41015">
    <property type="protein sequence ID" value="CDF41015"/>
    <property type="gene ID" value="CHC_T00007631001"/>
</dbReference>
<dbReference type="Pfam" id="PF00248">
    <property type="entry name" value="Aldo_ket_red"/>
    <property type="match status" value="1"/>
</dbReference>
<evidence type="ECO:0000259" key="3">
    <source>
        <dbReference type="Pfam" id="PF00248"/>
    </source>
</evidence>
<dbReference type="InterPro" id="IPR023210">
    <property type="entry name" value="NADP_OxRdtase_dom"/>
</dbReference>
<dbReference type="STRING" id="2769.R7QUL4"/>
<dbReference type="RefSeq" id="XP_005711309.1">
    <property type="nucleotide sequence ID" value="XM_005711252.1"/>
</dbReference>
<dbReference type="PANTHER" id="PTHR11732">
    <property type="entry name" value="ALDO/KETO REDUCTASE"/>
    <property type="match status" value="1"/>
</dbReference>
<dbReference type="AlphaFoldDB" id="R7QUL4"/>
<reference evidence="5" key="1">
    <citation type="journal article" date="2013" name="Proc. Natl. Acad. Sci. U.S.A.">
        <title>Genome structure and metabolic features in the red seaweed Chondrus crispus shed light on evolution of the Archaeplastida.</title>
        <authorList>
            <person name="Collen J."/>
            <person name="Porcel B."/>
            <person name="Carre W."/>
            <person name="Ball S.G."/>
            <person name="Chaparro C."/>
            <person name="Tonon T."/>
            <person name="Barbeyron T."/>
            <person name="Michel G."/>
            <person name="Noel B."/>
            <person name="Valentin K."/>
            <person name="Elias M."/>
            <person name="Artiguenave F."/>
            <person name="Arun A."/>
            <person name="Aury J.M."/>
            <person name="Barbosa-Neto J.F."/>
            <person name="Bothwell J.H."/>
            <person name="Bouget F.Y."/>
            <person name="Brillet L."/>
            <person name="Cabello-Hurtado F."/>
            <person name="Capella-Gutierrez S."/>
            <person name="Charrier B."/>
            <person name="Cladiere L."/>
            <person name="Cock J.M."/>
            <person name="Coelho S.M."/>
            <person name="Colleoni C."/>
            <person name="Czjzek M."/>
            <person name="Da Silva C."/>
            <person name="Delage L."/>
            <person name="Denoeud F."/>
            <person name="Deschamps P."/>
            <person name="Dittami S.M."/>
            <person name="Gabaldon T."/>
            <person name="Gachon C.M."/>
            <person name="Groisillier A."/>
            <person name="Herve C."/>
            <person name="Jabbari K."/>
            <person name="Katinka M."/>
            <person name="Kloareg B."/>
            <person name="Kowalczyk N."/>
            <person name="Labadie K."/>
            <person name="Leblanc C."/>
            <person name="Lopez P.J."/>
            <person name="McLachlan D.H."/>
            <person name="Meslet-Cladiere L."/>
            <person name="Moustafa A."/>
            <person name="Nehr Z."/>
            <person name="Nyvall Collen P."/>
            <person name="Panaud O."/>
            <person name="Partensky F."/>
            <person name="Poulain J."/>
            <person name="Rensing S.A."/>
            <person name="Rousvoal S."/>
            <person name="Samson G."/>
            <person name="Symeonidi A."/>
            <person name="Weissenbach J."/>
            <person name="Zambounis A."/>
            <person name="Wincker P."/>
            <person name="Boyen C."/>
        </authorList>
    </citation>
    <scope>NUCLEOTIDE SEQUENCE [LARGE SCALE GENOMIC DNA]</scope>
    <source>
        <strain evidence="5">cv. Stackhouse</strain>
    </source>
</reference>
<proteinExistence type="predicted"/>
<dbReference type="CDD" id="cd19071">
    <property type="entry name" value="AKR_AKR1-5-like"/>
    <property type="match status" value="1"/>
</dbReference>
<dbReference type="InterPro" id="IPR020471">
    <property type="entry name" value="AKR"/>
</dbReference>
<dbReference type="Gene3D" id="3.20.20.100">
    <property type="entry name" value="NADP-dependent oxidoreductase domain"/>
    <property type="match status" value="1"/>
</dbReference>
<dbReference type="OrthoDB" id="416253at2759"/>
<dbReference type="FunFam" id="3.20.20.100:FF:000002">
    <property type="entry name" value="2,5-diketo-D-gluconic acid reductase A"/>
    <property type="match status" value="1"/>
</dbReference>
<keyword evidence="5" id="KW-1185">Reference proteome</keyword>
<dbReference type="InterPro" id="IPR018170">
    <property type="entry name" value="Aldo/ket_reductase_CS"/>
</dbReference>
<dbReference type="PhylomeDB" id="R7QUL4"/>
<evidence type="ECO:0000256" key="2">
    <source>
        <dbReference type="SAM" id="MobiDB-lite"/>
    </source>
</evidence>
<sequence>MSPRPPLKAHVSAPEPGDPSGWMFLQRSTSTHSACLSFLPYKPPLPSAPLFLLPLPSPKMRIPTLPLGHPPHPPPLPSLGLGTWKAPKGVTAPVVTAALRAGYRMLDCACDYGNEQEVGAGISDALSAATVTRDDIFVTSKLWNTFHKREHVKPALLRSLADLRLQKLDLYLMHFPISLAYTWKAMEALVDEGLVSHIGVCNFPAALLMDLLSYARIKPAVLQVEMHPYLQQVNLLELCKREGVQVTAFSPLGASSYVELNMDRGDRLLDDPVLKKIAEKKGCSVAQVALRWGVQRGTSVIPKTCKVERLGQNMDVFGFELDKQEMAEIAALDRGTRYNDPGVFCKGMGHSIPIYD</sequence>
<feature type="region of interest" description="Disordered" evidence="2">
    <location>
        <begin position="1"/>
        <end position="20"/>
    </location>
</feature>
<protein>
    <recommendedName>
        <fullName evidence="3">NADP-dependent oxidoreductase domain-containing protein</fullName>
    </recommendedName>
</protein>